<evidence type="ECO:0000313" key="3">
    <source>
        <dbReference type="Proteomes" id="UP001477870"/>
    </source>
</evidence>
<feature type="signal peptide" evidence="1">
    <location>
        <begin position="1"/>
        <end position="23"/>
    </location>
</feature>
<comment type="caution">
    <text evidence="2">The sequence shown here is derived from an EMBL/GenBank/DDBJ whole genome shotgun (WGS) entry which is preliminary data.</text>
</comment>
<dbReference type="RefSeq" id="WP_342848182.1">
    <property type="nucleotide sequence ID" value="NZ_JBBMQO010000004.1"/>
</dbReference>
<organism evidence="2 3">
    <name type="scientific">Ahrensia kielensis</name>
    <dbReference type="NCBI Taxonomy" id="76980"/>
    <lineage>
        <taxon>Bacteria</taxon>
        <taxon>Pseudomonadati</taxon>
        <taxon>Pseudomonadota</taxon>
        <taxon>Alphaproteobacteria</taxon>
        <taxon>Hyphomicrobiales</taxon>
        <taxon>Ahrensiaceae</taxon>
        <taxon>Ahrensia</taxon>
    </lineage>
</organism>
<dbReference type="Proteomes" id="UP001477870">
    <property type="component" value="Unassembled WGS sequence"/>
</dbReference>
<proteinExistence type="predicted"/>
<keyword evidence="1" id="KW-0732">Signal</keyword>
<gene>
    <name evidence="2" type="ORF">WNY59_09080</name>
</gene>
<keyword evidence="3" id="KW-1185">Reference proteome</keyword>
<accession>A0ABU9T6I8</accession>
<name>A0ABU9T6I8_9HYPH</name>
<dbReference type="EMBL" id="JBBMQO010000004">
    <property type="protein sequence ID" value="MEM5501742.1"/>
    <property type="molecule type" value="Genomic_DNA"/>
</dbReference>
<reference evidence="2 3" key="1">
    <citation type="submission" date="2024-03" db="EMBL/GenBank/DDBJ databases">
        <title>Community enrichment and isolation of bacterial strains for fucoidan degradation.</title>
        <authorList>
            <person name="Sichert A."/>
        </authorList>
    </citation>
    <scope>NUCLEOTIDE SEQUENCE [LARGE SCALE GENOMIC DNA]</scope>
    <source>
        <strain evidence="2 3">AS62</strain>
    </source>
</reference>
<evidence type="ECO:0000313" key="2">
    <source>
        <dbReference type="EMBL" id="MEM5501742.1"/>
    </source>
</evidence>
<evidence type="ECO:0000256" key="1">
    <source>
        <dbReference type="SAM" id="SignalP"/>
    </source>
</evidence>
<sequence length="107" mass="12187">MKNTISRMALTITALALTTPAFAIERVDTPQTTCANIQNILNRDGAAILRYPSKRVANYTLYDRYVSGDRFCKRDERAEPALVPSKDRANCHVRLCKTYEPIIDFFD</sequence>
<protein>
    <submittedName>
        <fullName evidence="2">Uncharacterized protein</fullName>
    </submittedName>
</protein>
<feature type="chain" id="PRO_5046198951" evidence="1">
    <location>
        <begin position="24"/>
        <end position="107"/>
    </location>
</feature>